<evidence type="ECO:0000256" key="5">
    <source>
        <dbReference type="SAM" id="Phobius"/>
    </source>
</evidence>
<feature type="transmembrane region" description="Helical" evidence="5">
    <location>
        <begin position="297"/>
        <end position="316"/>
    </location>
</feature>
<evidence type="ECO:0000256" key="2">
    <source>
        <dbReference type="ARBA" id="ARBA00022692"/>
    </source>
</evidence>
<dbReference type="PANTHER" id="PTHR31465">
    <property type="entry name" value="PROTEIN RTA1-RELATED"/>
    <property type="match status" value="1"/>
</dbReference>
<keyword evidence="7" id="KW-1185">Reference proteome</keyword>
<dbReference type="STRING" id="576137.A0A1L7WXR6"/>
<feature type="transmembrane region" description="Helical" evidence="5">
    <location>
        <begin position="74"/>
        <end position="92"/>
    </location>
</feature>
<accession>A0A1L7WXR6</accession>
<reference evidence="6 7" key="1">
    <citation type="submission" date="2016-03" db="EMBL/GenBank/DDBJ databases">
        <authorList>
            <person name="Ploux O."/>
        </authorList>
    </citation>
    <scope>NUCLEOTIDE SEQUENCE [LARGE SCALE GENOMIC DNA]</scope>
    <source>
        <strain evidence="6 7">UAMH 11012</strain>
    </source>
</reference>
<protein>
    <submittedName>
        <fullName evidence="6">Related to Rtm1p</fullName>
    </submittedName>
</protein>
<evidence type="ECO:0000313" key="7">
    <source>
        <dbReference type="Proteomes" id="UP000184330"/>
    </source>
</evidence>
<proteinExistence type="predicted"/>
<comment type="subcellular location">
    <subcellularLocation>
        <location evidence="1">Membrane</location>
        <topology evidence="1">Multi-pass membrane protein</topology>
    </subcellularLocation>
</comment>
<feature type="transmembrane region" description="Helical" evidence="5">
    <location>
        <begin position="211"/>
        <end position="233"/>
    </location>
</feature>
<dbReference type="GO" id="GO:0016020">
    <property type="term" value="C:membrane"/>
    <property type="evidence" value="ECO:0007669"/>
    <property type="project" value="UniProtKB-SubCell"/>
</dbReference>
<evidence type="ECO:0000256" key="1">
    <source>
        <dbReference type="ARBA" id="ARBA00004141"/>
    </source>
</evidence>
<sequence length="406" mass="45847">MDLRIQHGIWQVASQNVSALGNVRVDSPRYVELATSSAFSYGTRESHDQQLKLQAMENGKYVDGSLWFYAPNKVAPVFWAVFFLASGLMHAWQCVHYKCWRVSGLFPWAALCFVVGYILREVGAFHYSIINVYIASQVFIACAPPIYELQNYFILSRILYYVPYHSPIHPGRVLTTFGGLSAVVEALNGNGVAYAVNSSLPKSKQEMGKSLLKAALCLQLAILGCFVLLGAYFHRKCKKAGQLPQNLNAVLITLYASSALIGIRTIYRTYEYFSTAAIHFDSSLDPMSLSPVLRYEWFFWVFEATLMVINSFLLNARHPMRFLPRDNKIYLAEDGVTEIQGPGYDDRRNFLVTIFDPFDFAGMIKGRNMNQRFWETHDVGRREEVTENEVEKGKGVVNGAVGTASR</sequence>
<evidence type="ECO:0000313" key="6">
    <source>
        <dbReference type="EMBL" id="CZR57564.1"/>
    </source>
</evidence>
<dbReference type="Pfam" id="PF04479">
    <property type="entry name" value="RTA1"/>
    <property type="match status" value="1"/>
</dbReference>
<name>A0A1L7WXR6_9HELO</name>
<dbReference type="Proteomes" id="UP000184330">
    <property type="component" value="Unassembled WGS sequence"/>
</dbReference>
<dbReference type="PANTHER" id="PTHR31465:SF13">
    <property type="entry name" value="RTA1 DOMAIN PROTEIN-RELATED"/>
    <property type="match status" value="1"/>
</dbReference>
<feature type="transmembrane region" description="Helical" evidence="5">
    <location>
        <begin position="99"/>
        <end position="119"/>
    </location>
</feature>
<gene>
    <name evidence="6" type="ORF">PAC_07453</name>
</gene>
<dbReference type="InterPro" id="IPR007568">
    <property type="entry name" value="RTA1"/>
</dbReference>
<evidence type="ECO:0000256" key="4">
    <source>
        <dbReference type="ARBA" id="ARBA00023136"/>
    </source>
</evidence>
<keyword evidence="2 5" id="KW-0812">Transmembrane</keyword>
<evidence type="ECO:0000256" key="3">
    <source>
        <dbReference type="ARBA" id="ARBA00022989"/>
    </source>
</evidence>
<keyword evidence="3 5" id="KW-1133">Transmembrane helix</keyword>
<organism evidence="6 7">
    <name type="scientific">Phialocephala subalpina</name>
    <dbReference type="NCBI Taxonomy" id="576137"/>
    <lineage>
        <taxon>Eukaryota</taxon>
        <taxon>Fungi</taxon>
        <taxon>Dikarya</taxon>
        <taxon>Ascomycota</taxon>
        <taxon>Pezizomycotina</taxon>
        <taxon>Leotiomycetes</taxon>
        <taxon>Helotiales</taxon>
        <taxon>Mollisiaceae</taxon>
        <taxon>Phialocephala</taxon>
        <taxon>Phialocephala fortinii species complex</taxon>
    </lineage>
</organism>
<feature type="transmembrane region" description="Helical" evidence="5">
    <location>
        <begin position="125"/>
        <end position="147"/>
    </location>
</feature>
<dbReference type="AlphaFoldDB" id="A0A1L7WXR6"/>
<keyword evidence="4 5" id="KW-0472">Membrane</keyword>
<dbReference type="OrthoDB" id="3358017at2759"/>
<dbReference type="EMBL" id="FJOG01000010">
    <property type="protein sequence ID" value="CZR57564.1"/>
    <property type="molecule type" value="Genomic_DNA"/>
</dbReference>